<dbReference type="CDD" id="cd01714">
    <property type="entry name" value="ETF_beta"/>
    <property type="match status" value="1"/>
</dbReference>
<evidence type="ECO:0000259" key="2">
    <source>
        <dbReference type="SMART" id="SM00893"/>
    </source>
</evidence>
<dbReference type="InterPro" id="IPR033948">
    <property type="entry name" value="ETF_beta_N"/>
</dbReference>
<keyword evidence="1" id="KW-0249">Electron transport</keyword>
<dbReference type="PANTHER" id="PTHR21294:SF17">
    <property type="entry name" value="PROTEIN FIXA"/>
    <property type="match status" value="1"/>
</dbReference>
<dbReference type="Proteomes" id="UP000769766">
    <property type="component" value="Unassembled WGS sequence"/>
</dbReference>
<dbReference type="SUPFAM" id="SSF52402">
    <property type="entry name" value="Adenine nucleotide alpha hydrolases-like"/>
    <property type="match status" value="1"/>
</dbReference>
<gene>
    <name evidence="3" type="ORF">HYY20_05590</name>
</gene>
<organism evidence="3 4">
    <name type="scientific">Tectimicrobiota bacterium</name>
    <dbReference type="NCBI Taxonomy" id="2528274"/>
    <lineage>
        <taxon>Bacteria</taxon>
        <taxon>Pseudomonadati</taxon>
        <taxon>Nitrospinota/Tectimicrobiota group</taxon>
        <taxon>Candidatus Tectimicrobiota</taxon>
    </lineage>
</organism>
<reference evidence="3" key="1">
    <citation type="submission" date="2020-07" db="EMBL/GenBank/DDBJ databases">
        <title>Huge and variable diversity of episymbiotic CPR bacteria and DPANN archaea in groundwater ecosystems.</title>
        <authorList>
            <person name="He C.Y."/>
            <person name="Keren R."/>
            <person name="Whittaker M."/>
            <person name="Farag I.F."/>
            <person name="Doudna J."/>
            <person name="Cate J.H.D."/>
            <person name="Banfield J.F."/>
        </authorList>
    </citation>
    <scope>NUCLEOTIDE SEQUENCE</scope>
    <source>
        <strain evidence="3">NC_groundwater_672_Ag_B-0.1um_62_36</strain>
    </source>
</reference>
<dbReference type="Pfam" id="PF01012">
    <property type="entry name" value="ETF"/>
    <property type="match status" value="1"/>
</dbReference>
<dbReference type="PANTHER" id="PTHR21294">
    <property type="entry name" value="ELECTRON TRANSFER FLAVOPROTEIN BETA-SUBUNIT"/>
    <property type="match status" value="1"/>
</dbReference>
<dbReference type="Gene3D" id="3.40.50.620">
    <property type="entry name" value="HUPs"/>
    <property type="match status" value="1"/>
</dbReference>
<accession>A0A932CNW3</accession>
<comment type="caution">
    <text evidence="3">The sequence shown here is derived from an EMBL/GenBank/DDBJ whole genome shotgun (WGS) entry which is preliminary data.</text>
</comment>
<name>A0A932CNW3_UNCTE</name>
<evidence type="ECO:0000313" key="3">
    <source>
        <dbReference type="EMBL" id="MBI2876336.1"/>
    </source>
</evidence>
<proteinExistence type="predicted"/>
<dbReference type="InterPro" id="IPR012255">
    <property type="entry name" value="ETF_b"/>
</dbReference>
<dbReference type="InterPro" id="IPR014730">
    <property type="entry name" value="ETF_a/b_N"/>
</dbReference>
<dbReference type="EMBL" id="JACPRF010000172">
    <property type="protein sequence ID" value="MBI2876336.1"/>
    <property type="molecule type" value="Genomic_DNA"/>
</dbReference>
<sequence length="293" mass="32161">MQIIVCIKQVPDTSFQVAIDFKAGRIEPEDGIFRLNPADKVALEAALQLKERFPGSTLRVLTLGPPEAEEVLRRGLAWGADQGIHLCDPSFEGSDAYATAGALAQAISRLGFDLILCGQRSGGSGQVGSMMAERLDIPHVAAVTHLEPGLEEVRVHRRRERGYREVVRCSLPALLSLDEGLNRPRHPSFPQLLQARRQEILRWDTGALELAWDQVGPRGSLVRGLGISPPRPRPKKIFTPESNLPAAERMKLMMSGGLTQKKSGSLIEEDPNKAASQAVQFILKEKIIAPHRP</sequence>
<dbReference type="SMART" id="SM00893">
    <property type="entry name" value="ETF"/>
    <property type="match status" value="1"/>
</dbReference>
<dbReference type="PIRSF" id="PIRSF000090">
    <property type="entry name" value="Beta-ETF"/>
    <property type="match status" value="1"/>
</dbReference>
<evidence type="ECO:0000256" key="1">
    <source>
        <dbReference type="ARBA" id="ARBA00022982"/>
    </source>
</evidence>
<protein>
    <submittedName>
        <fullName evidence="3">Electron transfer flavoprotein subunit beta/FixA family protein</fullName>
    </submittedName>
</protein>
<feature type="domain" description="Electron transfer flavoprotein alpha/beta-subunit N-terminal" evidence="2">
    <location>
        <begin position="23"/>
        <end position="205"/>
    </location>
</feature>
<dbReference type="AlphaFoldDB" id="A0A932CNW3"/>
<dbReference type="GO" id="GO:0009055">
    <property type="term" value="F:electron transfer activity"/>
    <property type="evidence" value="ECO:0007669"/>
    <property type="project" value="InterPro"/>
</dbReference>
<dbReference type="InterPro" id="IPR014729">
    <property type="entry name" value="Rossmann-like_a/b/a_fold"/>
</dbReference>
<evidence type="ECO:0000313" key="4">
    <source>
        <dbReference type="Proteomes" id="UP000769766"/>
    </source>
</evidence>
<keyword evidence="1" id="KW-0813">Transport</keyword>